<dbReference type="Proteomes" id="UP000228380">
    <property type="component" value="Chromosome 5"/>
</dbReference>
<organism evidence="2 3">
    <name type="scientific">Phoenix dactylifera</name>
    <name type="common">Date palm</name>
    <dbReference type="NCBI Taxonomy" id="42345"/>
    <lineage>
        <taxon>Eukaryota</taxon>
        <taxon>Viridiplantae</taxon>
        <taxon>Streptophyta</taxon>
        <taxon>Embryophyta</taxon>
        <taxon>Tracheophyta</taxon>
        <taxon>Spermatophyta</taxon>
        <taxon>Magnoliopsida</taxon>
        <taxon>Liliopsida</taxon>
        <taxon>Arecaceae</taxon>
        <taxon>Coryphoideae</taxon>
        <taxon>Phoeniceae</taxon>
        <taxon>Phoenix</taxon>
    </lineage>
</organism>
<feature type="compositionally biased region" description="Basic residues" evidence="1">
    <location>
        <begin position="88"/>
        <end position="101"/>
    </location>
</feature>
<evidence type="ECO:0000313" key="2">
    <source>
        <dbReference type="Proteomes" id="UP000228380"/>
    </source>
</evidence>
<reference evidence="3" key="2">
    <citation type="submission" date="2025-08" db="UniProtKB">
        <authorList>
            <consortium name="RefSeq"/>
        </authorList>
    </citation>
    <scope>IDENTIFICATION</scope>
    <source>
        <tissue evidence="3">Young leaves</tissue>
    </source>
</reference>
<feature type="region of interest" description="Disordered" evidence="1">
    <location>
        <begin position="36"/>
        <end position="217"/>
    </location>
</feature>
<feature type="compositionally biased region" description="Polar residues" evidence="1">
    <location>
        <begin position="144"/>
        <end position="159"/>
    </location>
</feature>
<evidence type="ECO:0000313" key="3">
    <source>
        <dbReference type="RefSeq" id="XP_008786190.2"/>
    </source>
</evidence>
<evidence type="ECO:0000256" key="1">
    <source>
        <dbReference type="SAM" id="MobiDB-lite"/>
    </source>
</evidence>
<dbReference type="GeneID" id="103704608"/>
<keyword evidence="2" id="KW-1185">Reference proteome</keyword>
<protein>
    <submittedName>
        <fullName evidence="3">Uncharacterized protein LOC103704608</fullName>
    </submittedName>
</protein>
<accession>A0A8B7BVD7</accession>
<sequence>MDPFAAIDEEVGRPSDSQEERLLHFTFINDAPPADAPVVICSLPDSPSAAGAGRAAGSQLPQVDDKGKTPAVVGEASHGRRENPGPSKRCKIKSCASRRRLGGVQIRSSASPGGTPPDEDEELGFGEGGAPSSRPDQEDGMRSDNPQSDPNAQTSTTRNPDFAAKVVPESRKLPASIRNPPLAEGNVASSSSTAGGRNSPPSIPREAASVADKPVPPGSLLDVIKMFSEKPSGRFADMDLLEILDMKGAGFLPPRWWRPEGYGN</sequence>
<dbReference type="OrthoDB" id="779330at2759"/>
<feature type="compositionally biased region" description="Polar residues" evidence="1">
    <location>
        <begin position="187"/>
        <end position="200"/>
    </location>
</feature>
<dbReference type="KEGG" id="pda:103704608"/>
<proteinExistence type="predicted"/>
<name>A0A8B7BVD7_PHODC</name>
<dbReference type="AlphaFoldDB" id="A0A8B7BVD7"/>
<gene>
    <name evidence="3" type="primary">LOC103704608</name>
</gene>
<dbReference type="RefSeq" id="XP_008786190.2">
    <property type="nucleotide sequence ID" value="XM_008787968.4"/>
</dbReference>
<reference evidence="2" key="1">
    <citation type="journal article" date="2019" name="Nat. Commun.">
        <title>Genome-wide association mapping of date palm fruit traits.</title>
        <authorList>
            <person name="Hazzouri K.M."/>
            <person name="Gros-Balthazard M."/>
            <person name="Flowers J.M."/>
            <person name="Copetti D."/>
            <person name="Lemansour A."/>
            <person name="Lebrun M."/>
            <person name="Masmoudi K."/>
            <person name="Ferrand S."/>
            <person name="Dhar M.I."/>
            <person name="Fresquez Z.A."/>
            <person name="Rosas U."/>
            <person name="Zhang J."/>
            <person name="Talag J."/>
            <person name="Lee S."/>
            <person name="Kudrna D."/>
            <person name="Powell R.F."/>
            <person name="Leitch I.J."/>
            <person name="Krueger R.R."/>
            <person name="Wing R.A."/>
            <person name="Amiri K.M.A."/>
            <person name="Purugganan M.D."/>
        </authorList>
    </citation>
    <scope>NUCLEOTIDE SEQUENCE [LARGE SCALE GENOMIC DNA]</scope>
    <source>
        <strain evidence="2">cv. Khalas</strain>
    </source>
</reference>